<dbReference type="NCBIfam" id="TIGR00252">
    <property type="entry name" value="YraN family protein"/>
    <property type="match status" value="1"/>
</dbReference>
<name>A0A1F5TBK3_9BACT</name>
<dbReference type="Pfam" id="PF02021">
    <property type="entry name" value="UPF0102"/>
    <property type="match status" value="1"/>
</dbReference>
<comment type="similarity">
    <text evidence="1 2">Belongs to the UPF0102 family.</text>
</comment>
<sequence length="126" mass="14448">MATNRKKLGAWGEELARGHLEKQGFSFVAKNWTAMAGKRLGEIDLIMEKGDTLLFVEVKTRATPNFGPGEDAVSFFQKQKIKRAIDRFLFENDKYAERFPRFDIVGVELLTLTPRFKHIENVELGE</sequence>
<dbReference type="Gene3D" id="3.40.1350.10">
    <property type="match status" value="1"/>
</dbReference>
<dbReference type="InterPro" id="IPR011856">
    <property type="entry name" value="tRNA_endonuc-like_dom_sf"/>
</dbReference>
<accession>A0A1F5TBK3</accession>
<evidence type="ECO:0000256" key="2">
    <source>
        <dbReference type="HAMAP-Rule" id="MF_00048"/>
    </source>
</evidence>
<gene>
    <name evidence="3" type="ORF">A2482_05115</name>
</gene>
<dbReference type="Proteomes" id="UP000178656">
    <property type="component" value="Unassembled WGS sequence"/>
</dbReference>
<dbReference type="InterPro" id="IPR003509">
    <property type="entry name" value="UPF0102_YraN-like"/>
</dbReference>
<dbReference type="AlphaFoldDB" id="A0A1F5TBK3"/>
<proteinExistence type="inferred from homology"/>
<dbReference type="SUPFAM" id="SSF52980">
    <property type="entry name" value="Restriction endonuclease-like"/>
    <property type="match status" value="1"/>
</dbReference>
<dbReference type="HAMAP" id="MF_00048">
    <property type="entry name" value="UPF0102"/>
    <property type="match status" value="1"/>
</dbReference>
<dbReference type="NCBIfam" id="NF009150">
    <property type="entry name" value="PRK12497.1-3"/>
    <property type="match status" value="1"/>
</dbReference>
<evidence type="ECO:0000313" key="4">
    <source>
        <dbReference type="Proteomes" id="UP000178656"/>
    </source>
</evidence>
<protein>
    <recommendedName>
        <fullName evidence="2">UPF0102 protein A2482_05115</fullName>
    </recommendedName>
</protein>
<evidence type="ECO:0000313" key="3">
    <source>
        <dbReference type="EMBL" id="OGF36342.1"/>
    </source>
</evidence>
<dbReference type="InterPro" id="IPR011335">
    <property type="entry name" value="Restrct_endonuc-II-like"/>
</dbReference>
<reference evidence="3 4" key="1">
    <citation type="journal article" date="2016" name="Nat. Commun.">
        <title>Thousands of microbial genomes shed light on interconnected biogeochemical processes in an aquifer system.</title>
        <authorList>
            <person name="Anantharaman K."/>
            <person name="Brown C.T."/>
            <person name="Hug L.A."/>
            <person name="Sharon I."/>
            <person name="Castelle C.J."/>
            <person name="Probst A.J."/>
            <person name="Thomas B.C."/>
            <person name="Singh A."/>
            <person name="Wilkins M.J."/>
            <person name="Karaoz U."/>
            <person name="Brodie E.L."/>
            <person name="Williams K.H."/>
            <person name="Hubbard S.S."/>
            <person name="Banfield J.F."/>
        </authorList>
    </citation>
    <scope>NUCLEOTIDE SEQUENCE [LARGE SCALE GENOMIC DNA]</scope>
</reference>
<dbReference type="GO" id="GO:0003676">
    <property type="term" value="F:nucleic acid binding"/>
    <property type="evidence" value="ECO:0007669"/>
    <property type="project" value="InterPro"/>
</dbReference>
<dbReference type="PANTHER" id="PTHR34039:SF1">
    <property type="entry name" value="UPF0102 PROTEIN YRAN"/>
    <property type="match status" value="1"/>
</dbReference>
<evidence type="ECO:0000256" key="1">
    <source>
        <dbReference type="ARBA" id="ARBA00006738"/>
    </source>
</evidence>
<comment type="caution">
    <text evidence="3">The sequence shown here is derived from an EMBL/GenBank/DDBJ whole genome shotgun (WGS) entry which is preliminary data.</text>
</comment>
<dbReference type="EMBL" id="MFGM01000036">
    <property type="protein sequence ID" value="OGF36342.1"/>
    <property type="molecule type" value="Genomic_DNA"/>
</dbReference>
<organism evidence="3 4">
    <name type="scientific">Candidatus Falkowbacteria bacterium RIFOXYC2_FULL_48_21</name>
    <dbReference type="NCBI Taxonomy" id="1798005"/>
    <lineage>
        <taxon>Bacteria</taxon>
        <taxon>Candidatus Falkowiibacteriota</taxon>
    </lineage>
</organism>
<dbReference type="PANTHER" id="PTHR34039">
    <property type="entry name" value="UPF0102 PROTEIN YRAN"/>
    <property type="match status" value="1"/>
</dbReference>